<evidence type="ECO:0000313" key="5">
    <source>
        <dbReference type="Proteomes" id="UP000325081"/>
    </source>
</evidence>
<comment type="caution">
    <text evidence="4">The sequence shown here is derived from an EMBL/GenBank/DDBJ whole genome shotgun (WGS) entry which is preliminary data.</text>
</comment>
<keyword evidence="1" id="KW-0479">Metal-binding</keyword>
<dbReference type="PROSITE" id="PS50158">
    <property type="entry name" value="ZF_CCHC"/>
    <property type="match status" value="1"/>
</dbReference>
<dbReference type="EMBL" id="BKCP01002669">
    <property type="protein sequence ID" value="GER28482.1"/>
    <property type="molecule type" value="Genomic_DNA"/>
</dbReference>
<protein>
    <submittedName>
        <fullName evidence="4">Protei far-red impaired response 1</fullName>
    </submittedName>
</protein>
<evidence type="ECO:0000259" key="3">
    <source>
        <dbReference type="PROSITE" id="PS50158"/>
    </source>
</evidence>
<keyword evidence="1" id="KW-0863">Zinc-finger</keyword>
<keyword evidence="5" id="KW-1185">Reference proteome</keyword>
<dbReference type="InterPro" id="IPR036875">
    <property type="entry name" value="Znf_CCHC_sf"/>
</dbReference>
<keyword evidence="1" id="KW-0862">Zinc</keyword>
<dbReference type="AlphaFoldDB" id="A0A5A7P713"/>
<dbReference type="OrthoDB" id="1700581at2759"/>
<sequence>MGGGLIDDKECMSKQLSKSKGQKTFLVCDPDPIRTKGCGKRLKSSKEKAISQSARSCSLCGQRGHDKRKCPSHSNHLEDDPYCPDMSKVTNPVAVTSNSVSLWVSVLDCLFSKCKCISRTRQKRPTCLFQNDQFNGSTCLFQNDQFNSLCLQVVPWIILTWTAPRRISPSNGGDDQQQVAGQPADHDQAQPPVNPPTPDPPRDLHYVSLMYFGSGNSW</sequence>
<dbReference type="GO" id="GO:0008270">
    <property type="term" value="F:zinc ion binding"/>
    <property type="evidence" value="ECO:0007669"/>
    <property type="project" value="UniProtKB-KW"/>
</dbReference>
<name>A0A5A7P713_STRAF</name>
<dbReference type="GO" id="GO:0003676">
    <property type="term" value="F:nucleic acid binding"/>
    <property type="evidence" value="ECO:0007669"/>
    <property type="project" value="InterPro"/>
</dbReference>
<accession>A0A5A7P713</accession>
<feature type="domain" description="CCHC-type" evidence="3">
    <location>
        <begin position="57"/>
        <end position="72"/>
    </location>
</feature>
<feature type="region of interest" description="Disordered" evidence="2">
    <location>
        <begin position="167"/>
        <end position="203"/>
    </location>
</feature>
<organism evidence="4 5">
    <name type="scientific">Striga asiatica</name>
    <name type="common">Asiatic witchweed</name>
    <name type="synonym">Buchnera asiatica</name>
    <dbReference type="NCBI Taxonomy" id="4170"/>
    <lineage>
        <taxon>Eukaryota</taxon>
        <taxon>Viridiplantae</taxon>
        <taxon>Streptophyta</taxon>
        <taxon>Embryophyta</taxon>
        <taxon>Tracheophyta</taxon>
        <taxon>Spermatophyta</taxon>
        <taxon>Magnoliopsida</taxon>
        <taxon>eudicotyledons</taxon>
        <taxon>Gunneridae</taxon>
        <taxon>Pentapetalae</taxon>
        <taxon>asterids</taxon>
        <taxon>lamiids</taxon>
        <taxon>Lamiales</taxon>
        <taxon>Orobanchaceae</taxon>
        <taxon>Buchnereae</taxon>
        <taxon>Striga</taxon>
    </lineage>
</organism>
<evidence type="ECO:0000256" key="1">
    <source>
        <dbReference type="PROSITE-ProRule" id="PRU00047"/>
    </source>
</evidence>
<evidence type="ECO:0000256" key="2">
    <source>
        <dbReference type="SAM" id="MobiDB-lite"/>
    </source>
</evidence>
<reference evidence="5" key="1">
    <citation type="journal article" date="2019" name="Curr. Biol.">
        <title>Genome Sequence of Striga asiatica Provides Insight into the Evolution of Plant Parasitism.</title>
        <authorList>
            <person name="Yoshida S."/>
            <person name="Kim S."/>
            <person name="Wafula E.K."/>
            <person name="Tanskanen J."/>
            <person name="Kim Y.M."/>
            <person name="Honaas L."/>
            <person name="Yang Z."/>
            <person name="Spallek T."/>
            <person name="Conn C.E."/>
            <person name="Ichihashi Y."/>
            <person name="Cheong K."/>
            <person name="Cui S."/>
            <person name="Der J.P."/>
            <person name="Gundlach H."/>
            <person name="Jiao Y."/>
            <person name="Hori C."/>
            <person name="Ishida J.K."/>
            <person name="Kasahara H."/>
            <person name="Kiba T."/>
            <person name="Kim M.S."/>
            <person name="Koo N."/>
            <person name="Laohavisit A."/>
            <person name="Lee Y.H."/>
            <person name="Lumba S."/>
            <person name="McCourt P."/>
            <person name="Mortimer J.C."/>
            <person name="Mutuku J.M."/>
            <person name="Nomura T."/>
            <person name="Sasaki-Sekimoto Y."/>
            <person name="Seto Y."/>
            <person name="Wang Y."/>
            <person name="Wakatake T."/>
            <person name="Sakakibara H."/>
            <person name="Demura T."/>
            <person name="Yamaguchi S."/>
            <person name="Yoneyama K."/>
            <person name="Manabe R.I."/>
            <person name="Nelson D.C."/>
            <person name="Schulman A.H."/>
            <person name="Timko M.P."/>
            <person name="dePamphilis C.W."/>
            <person name="Choi D."/>
            <person name="Shirasu K."/>
        </authorList>
    </citation>
    <scope>NUCLEOTIDE SEQUENCE [LARGE SCALE GENOMIC DNA]</scope>
    <source>
        <strain evidence="5">cv. UVA1</strain>
    </source>
</reference>
<gene>
    <name evidence="4" type="ORF">STAS_04281</name>
</gene>
<proteinExistence type="predicted"/>
<dbReference type="SUPFAM" id="SSF57756">
    <property type="entry name" value="Retrovirus zinc finger-like domains"/>
    <property type="match status" value="1"/>
</dbReference>
<evidence type="ECO:0000313" key="4">
    <source>
        <dbReference type="EMBL" id="GER28482.1"/>
    </source>
</evidence>
<dbReference type="Proteomes" id="UP000325081">
    <property type="component" value="Unassembled WGS sequence"/>
</dbReference>
<feature type="compositionally biased region" description="Polar residues" evidence="2">
    <location>
        <begin position="168"/>
        <end position="180"/>
    </location>
</feature>
<dbReference type="InterPro" id="IPR001878">
    <property type="entry name" value="Znf_CCHC"/>
</dbReference>